<gene>
    <name evidence="15" type="ORF">KUV26_20395</name>
</gene>
<keyword evidence="11" id="KW-0739">Sodium transport</keyword>
<keyword evidence="10 14" id="KW-0472">Membrane</keyword>
<protein>
    <submittedName>
        <fullName evidence="15">Uncharacterized protein</fullName>
    </submittedName>
</protein>
<dbReference type="InterPro" id="IPR038377">
    <property type="entry name" value="Na/Glc_symporter_sf"/>
</dbReference>
<evidence type="ECO:0000256" key="6">
    <source>
        <dbReference type="ARBA" id="ARBA00022847"/>
    </source>
</evidence>
<dbReference type="PROSITE" id="PS50283">
    <property type="entry name" value="NA_SOLUT_SYMP_3"/>
    <property type="match status" value="1"/>
</dbReference>
<keyword evidence="16" id="KW-1185">Reference proteome</keyword>
<evidence type="ECO:0000256" key="7">
    <source>
        <dbReference type="ARBA" id="ARBA00022989"/>
    </source>
</evidence>
<proteinExistence type="inferred from homology"/>
<dbReference type="Gene3D" id="1.20.1730.10">
    <property type="entry name" value="Sodium/glucose cotransporter"/>
    <property type="match status" value="1"/>
</dbReference>
<evidence type="ECO:0000313" key="16">
    <source>
        <dbReference type="Proteomes" id="UP000766629"/>
    </source>
</evidence>
<feature type="transmembrane region" description="Helical" evidence="14">
    <location>
        <begin position="95"/>
        <end position="113"/>
    </location>
</feature>
<dbReference type="PANTHER" id="PTHR48086:SF3">
    <property type="entry name" value="SODIUM_PROLINE SYMPORTER"/>
    <property type="match status" value="1"/>
</dbReference>
<comment type="catalytic activity">
    <reaction evidence="12">
        <text>L-proline(in) + Na(+)(in) = L-proline(out) + Na(+)(out)</text>
        <dbReference type="Rhea" id="RHEA:28967"/>
        <dbReference type="ChEBI" id="CHEBI:29101"/>
        <dbReference type="ChEBI" id="CHEBI:60039"/>
    </reaction>
</comment>
<dbReference type="Proteomes" id="UP000766629">
    <property type="component" value="Unassembled WGS sequence"/>
</dbReference>
<evidence type="ECO:0000256" key="5">
    <source>
        <dbReference type="ARBA" id="ARBA00022692"/>
    </source>
</evidence>
<dbReference type="PANTHER" id="PTHR48086">
    <property type="entry name" value="SODIUM/PROLINE SYMPORTER-RELATED"/>
    <property type="match status" value="1"/>
</dbReference>
<evidence type="ECO:0000256" key="8">
    <source>
        <dbReference type="ARBA" id="ARBA00023053"/>
    </source>
</evidence>
<dbReference type="RefSeq" id="WP_222509762.1">
    <property type="nucleotide sequence ID" value="NZ_JAHVJA010000014.1"/>
</dbReference>
<evidence type="ECO:0000256" key="9">
    <source>
        <dbReference type="ARBA" id="ARBA00023065"/>
    </source>
</evidence>
<dbReference type="InterPro" id="IPR050277">
    <property type="entry name" value="Sodium:Solute_Symporter"/>
</dbReference>
<feature type="transmembrane region" description="Helical" evidence="14">
    <location>
        <begin position="69"/>
        <end position="88"/>
    </location>
</feature>
<sequence length="174" mass="19090">MAIEQKQLGSVLSCKAFPTSRKNLYRRLFKSHATEAEKMRGARLSVVFISVLSLLVALLMTDIISAYQWALRISTATLVVPFLAAMFWRRATSKGCASAMLSAIVVTVFWAFWGTGTDPVIPGMLTCLIVLVIVSMMTRHSPLECPCAVYWEDFPTAKSRAEAIPAAEKTAAVV</sequence>
<accession>A0ABS7NM71</accession>
<reference evidence="15 16" key="1">
    <citation type="submission" date="2021-06" db="EMBL/GenBank/DDBJ databases">
        <title>50 bacteria genomes isolated from Dapeng, Shenzhen, China.</title>
        <authorList>
            <person name="Zheng W."/>
            <person name="Yu S."/>
            <person name="Huang Y."/>
        </authorList>
    </citation>
    <scope>NUCLEOTIDE SEQUENCE [LARGE SCALE GENOMIC DNA]</scope>
    <source>
        <strain evidence="15 16">DP1N14-2</strain>
    </source>
</reference>
<keyword evidence="6" id="KW-0769">Symport</keyword>
<evidence type="ECO:0000256" key="12">
    <source>
        <dbReference type="ARBA" id="ARBA00033708"/>
    </source>
</evidence>
<evidence type="ECO:0000313" key="15">
    <source>
        <dbReference type="EMBL" id="MBY6141804.1"/>
    </source>
</evidence>
<evidence type="ECO:0000256" key="10">
    <source>
        <dbReference type="ARBA" id="ARBA00023136"/>
    </source>
</evidence>
<organism evidence="15 16">
    <name type="scientific">Leisingera daeponensis</name>
    <dbReference type="NCBI Taxonomy" id="405746"/>
    <lineage>
        <taxon>Bacteria</taxon>
        <taxon>Pseudomonadati</taxon>
        <taxon>Pseudomonadota</taxon>
        <taxon>Alphaproteobacteria</taxon>
        <taxon>Rhodobacterales</taxon>
        <taxon>Roseobacteraceae</taxon>
        <taxon>Leisingera</taxon>
    </lineage>
</organism>
<keyword evidence="7 14" id="KW-1133">Transmembrane helix</keyword>
<evidence type="ECO:0000256" key="14">
    <source>
        <dbReference type="SAM" id="Phobius"/>
    </source>
</evidence>
<comment type="caution">
    <text evidence="15">The sequence shown here is derived from an EMBL/GenBank/DDBJ whole genome shotgun (WGS) entry which is preliminary data.</text>
</comment>
<evidence type="ECO:0000256" key="2">
    <source>
        <dbReference type="ARBA" id="ARBA00006434"/>
    </source>
</evidence>
<evidence type="ECO:0000256" key="1">
    <source>
        <dbReference type="ARBA" id="ARBA00004651"/>
    </source>
</evidence>
<feature type="transmembrane region" description="Helical" evidence="14">
    <location>
        <begin position="119"/>
        <end position="137"/>
    </location>
</feature>
<keyword evidence="4" id="KW-1003">Cell membrane</keyword>
<evidence type="ECO:0000256" key="11">
    <source>
        <dbReference type="ARBA" id="ARBA00023201"/>
    </source>
</evidence>
<dbReference type="Pfam" id="PF00474">
    <property type="entry name" value="SSF"/>
    <property type="match status" value="1"/>
</dbReference>
<feature type="transmembrane region" description="Helical" evidence="14">
    <location>
        <begin position="44"/>
        <end position="63"/>
    </location>
</feature>
<keyword evidence="3" id="KW-0813">Transport</keyword>
<evidence type="ECO:0000256" key="3">
    <source>
        <dbReference type="ARBA" id="ARBA00022448"/>
    </source>
</evidence>
<name>A0ABS7NM71_9RHOB</name>
<keyword evidence="5 14" id="KW-0812">Transmembrane</keyword>
<comment type="subcellular location">
    <subcellularLocation>
        <location evidence="1">Cell membrane</location>
        <topology evidence="1">Multi-pass membrane protein</topology>
    </subcellularLocation>
</comment>
<dbReference type="EMBL" id="JAHVJA010000014">
    <property type="protein sequence ID" value="MBY6141804.1"/>
    <property type="molecule type" value="Genomic_DNA"/>
</dbReference>
<keyword evidence="9" id="KW-0406">Ion transport</keyword>
<evidence type="ECO:0000256" key="4">
    <source>
        <dbReference type="ARBA" id="ARBA00022475"/>
    </source>
</evidence>
<comment type="similarity">
    <text evidence="2 13">Belongs to the sodium:solute symporter (SSF) (TC 2.A.21) family.</text>
</comment>
<evidence type="ECO:0000256" key="13">
    <source>
        <dbReference type="RuleBase" id="RU362091"/>
    </source>
</evidence>
<keyword evidence="8" id="KW-0915">Sodium</keyword>
<dbReference type="InterPro" id="IPR001734">
    <property type="entry name" value="Na/solute_symporter"/>
</dbReference>